<name>A0A0J7YNT5_BETVV</name>
<evidence type="ECO:0000256" key="1">
    <source>
        <dbReference type="SAM" id="Coils"/>
    </source>
</evidence>
<feature type="non-terminal residue" evidence="2">
    <location>
        <position position="145"/>
    </location>
</feature>
<gene>
    <name evidence="2" type="ORF">BVRB_042600</name>
</gene>
<accession>A0A0J7YNT5</accession>
<keyword evidence="3" id="KW-1185">Reference proteome</keyword>
<reference evidence="2 3" key="1">
    <citation type="journal article" date="2014" name="Nature">
        <title>The genome of the recently domesticated crop plant sugar beet (Beta vulgaris).</title>
        <authorList>
            <person name="Dohm J.C."/>
            <person name="Minoche A.E."/>
            <person name="Holtgrawe D."/>
            <person name="Capella-Gutierrez S."/>
            <person name="Zakrzewski F."/>
            <person name="Tafer H."/>
            <person name="Rupp O."/>
            <person name="Sorensen T.R."/>
            <person name="Stracke R."/>
            <person name="Reinhardt R."/>
            <person name="Goesmann A."/>
            <person name="Kraft T."/>
            <person name="Schulz B."/>
            <person name="Stadler P.F."/>
            <person name="Schmidt T."/>
            <person name="Gabaldon T."/>
            <person name="Lehrach H."/>
            <person name="Weisshaar B."/>
            <person name="Himmelbauer H."/>
        </authorList>
    </citation>
    <scope>NUCLEOTIDE SEQUENCE [LARGE SCALE GENOMIC DNA]</scope>
    <source>
        <tissue evidence="2">Taproot</tissue>
    </source>
</reference>
<organism evidence="2 3">
    <name type="scientific">Beta vulgaris subsp. vulgaris</name>
    <name type="common">Beet</name>
    <dbReference type="NCBI Taxonomy" id="3555"/>
    <lineage>
        <taxon>Eukaryota</taxon>
        <taxon>Viridiplantae</taxon>
        <taxon>Streptophyta</taxon>
        <taxon>Embryophyta</taxon>
        <taxon>Tracheophyta</taxon>
        <taxon>Spermatophyta</taxon>
        <taxon>Magnoliopsida</taxon>
        <taxon>eudicotyledons</taxon>
        <taxon>Gunneridae</taxon>
        <taxon>Pentapetalae</taxon>
        <taxon>Caryophyllales</taxon>
        <taxon>Chenopodiaceae</taxon>
        <taxon>Betoideae</taxon>
        <taxon>Beta</taxon>
    </lineage>
</organism>
<evidence type="ECO:0000313" key="3">
    <source>
        <dbReference type="Proteomes" id="UP000035740"/>
    </source>
</evidence>
<feature type="coiled-coil region" evidence="1">
    <location>
        <begin position="5"/>
        <end position="117"/>
    </location>
</feature>
<dbReference type="AlphaFoldDB" id="A0A0J7YNT5"/>
<proteinExistence type="predicted"/>
<keyword evidence="1" id="KW-0175">Coiled coil</keyword>
<evidence type="ECO:0000313" key="2">
    <source>
        <dbReference type="EMBL" id="KMS64793.1"/>
    </source>
</evidence>
<dbReference type="Gramene" id="KMS64793">
    <property type="protein sequence ID" value="KMS64793"/>
    <property type="gene ID" value="BVRB_042600"/>
</dbReference>
<protein>
    <submittedName>
        <fullName evidence="2">Uncharacterized protein</fullName>
    </submittedName>
</protein>
<dbReference type="EMBL" id="KQ122302">
    <property type="protein sequence ID" value="KMS64793.1"/>
    <property type="molecule type" value="Genomic_DNA"/>
</dbReference>
<sequence>MKETNQSLRNDVGRLTTDLQSAQSRITTLMSSISDLQAQVCHLQETASKAEIKRAEAEQSAESASAKANSLVLEIATLSQARDEALSKFAMSREAVALEAKRDRERWQAKATEKERQFFVELDAAVADRNSWRAKADSLQVALDK</sequence>
<dbReference type="Proteomes" id="UP000035740">
    <property type="component" value="Unassembled WGS sequence"/>
</dbReference>